<reference evidence="7 8" key="1">
    <citation type="submission" date="2018-11" db="EMBL/GenBank/DDBJ databases">
        <title>The genome draft of YIM 96095.</title>
        <authorList>
            <person name="Tang S.-K."/>
            <person name="Chunyu W.-X."/>
            <person name="Feng Y.-Z."/>
        </authorList>
    </citation>
    <scope>NUCLEOTIDE SEQUENCE [LARGE SCALE GENOMIC DNA]</scope>
    <source>
        <strain evidence="7 8">YIM 96095</strain>
    </source>
</reference>
<dbReference type="Gene3D" id="1.10.10.10">
    <property type="entry name" value="Winged helix-like DNA-binding domain superfamily/Winged helix DNA-binding domain"/>
    <property type="match status" value="1"/>
</dbReference>
<dbReference type="PROSITE" id="PS51683">
    <property type="entry name" value="SAM_OMT_II"/>
    <property type="match status" value="1"/>
</dbReference>
<dbReference type="AlphaFoldDB" id="A0A3N0EDK2"/>
<dbReference type="Gene3D" id="3.40.50.150">
    <property type="entry name" value="Vaccinia Virus protein VP39"/>
    <property type="match status" value="1"/>
</dbReference>
<gene>
    <name evidence="7" type="ORF">EFW17_07095</name>
</gene>
<dbReference type="CDD" id="cd02440">
    <property type="entry name" value="AdoMet_MTases"/>
    <property type="match status" value="1"/>
</dbReference>
<dbReference type="SUPFAM" id="SSF46785">
    <property type="entry name" value="Winged helix' DNA-binding domain"/>
    <property type="match status" value="1"/>
</dbReference>
<dbReference type="InterPro" id="IPR036388">
    <property type="entry name" value="WH-like_DNA-bd_sf"/>
</dbReference>
<dbReference type="Gene3D" id="1.10.287.1350">
    <property type="match status" value="1"/>
</dbReference>
<keyword evidence="2 7" id="KW-0808">Transferase</keyword>
<dbReference type="Pfam" id="PF08100">
    <property type="entry name" value="Dimerisation"/>
    <property type="match status" value="1"/>
</dbReference>
<keyword evidence="8" id="KW-1185">Reference proteome</keyword>
<dbReference type="PANTHER" id="PTHR43712">
    <property type="entry name" value="PUTATIVE (AFU_ORTHOLOGUE AFUA_4G14580)-RELATED"/>
    <property type="match status" value="1"/>
</dbReference>
<evidence type="ECO:0000256" key="1">
    <source>
        <dbReference type="ARBA" id="ARBA00022603"/>
    </source>
</evidence>
<evidence type="ECO:0000259" key="6">
    <source>
        <dbReference type="Pfam" id="PF08100"/>
    </source>
</evidence>
<dbReference type="PIRSF" id="PIRSF005739">
    <property type="entry name" value="O-mtase"/>
    <property type="match status" value="1"/>
</dbReference>
<evidence type="ECO:0000256" key="4">
    <source>
        <dbReference type="PIRSR" id="PIRSR005739-1"/>
    </source>
</evidence>
<dbReference type="Proteomes" id="UP000269198">
    <property type="component" value="Unassembled WGS sequence"/>
</dbReference>
<dbReference type="InterPro" id="IPR001077">
    <property type="entry name" value="COMT_C"/>
</dbReference>
<dbReference type="InterPro" id="IPR012967">
    <property type="entry name" value="COMT_dimerisation"/>
</dbReference>
<evidence type="ECO:0000256" key="2">
    <source>
        <dbReference type="ARBA" id="ARBA00022679"/>
    </source>
</evidence>
<evidence type="ECO:0000313" key="8">
    <source>
        <dbReference type="Proteomes" id="UP000269198"/>
    </source>
</evidence>
<keyword evidence="3" id="KW-0949">S-adenosyl-L-methionine</keyword>
<dbReference type="GO" id="GO:0032259">
    <property type="term" value="P:methylation"/>
    <property type="evidence" value="ECO:0007669"/>
    <property type="project" value="UniProtKB-KW"/>
</dbReference>
<evidence type="ECO:0000259" key="5">
    <source>
        <dbReference type="Pfam" id="PF00891"/>
    </source>
</evidence>
<proteinExistence type="predicted"/>
<dbReference type="InterPro" id="IPR036390">
    <property type="entry name" value="WH_DNA-bd_sf"/>
</dbReference>
<sequence length="326" mass="35473">MELDDRLVHARAVQIAADLGIADLLREGPLSSDEIAAATSSDPDACHRMLRMLATRGLFVETEPRTFGLTARGAPLRSDHPYTVRCALRMNGAVVPLVIGGVEHSLRTGRPTFPAVLGEDFHAYLEHSPEHADLFDTAMAELTRLMLPALLAVYDFTGHVVDVGGGTGALLRGLLRATSGTSGVVFDVPRLAERAREAVRLDGLTDRCTVVSGDFFTEVPSGGDLYVLKWILHNWPDERAERILRRCRRAMTGDARLLVIESVLPADPTETGHPDPTTMDVSMLVVQGGRERTEAQYTELLAAAGFRLERVIPTSSPHSVLEARPV</sequence>
<dbReference type="OrthoDB" id="4145676at2"/>
<evidence type="ECO:0000256" key="3">
    <source>
        <dbReference type="ARBA" id="ARBA00022691"/>
    </source>
</evidence>
<dbReference type="SUPFAM" id="SSF53335">
    <property type="entry name" value="S-adenosyl-L-methionine-dependent methyltransferases"/>
    <property type="match status" value="1"/>
</dbReference>
<organism evidence="7 8">
    <name type="scientific">Halostreptopolyspora alba</name>
    <dbReference type="NCBI Taxonomy" id="2487137"/>
    <lineage>
        <taxon>Bacteria</taxon>
        <taxon>Bacillati</taxon>
        <taxon>Actinomycetota</taxon>
        <taxon>Actinomycetes</taxon>
        <taxon>Streptosporangiales</taxon>
        <taxon>Nocardiopsidaceae</taxon>
        <taxon>Halostreptopolyspora</taxon>
    </lineage>
</organism>
<name>A0A3N0EDK2_9ACTN</name>
<dbReference type="PANTHER" id="PTHR43712:SF2">
    <property type="entry name" value="O-METHYLTRANSFERASE CICE"/>
    <property type="match status" value="1"/>
</dbReference>
<dbReference type="InterPro" id="IPR029063">
    <property type="entry name" value="SAM-dependent_MTases_sf"/>
</dbReference>
<evidence type="ECO:0000313" key="7">
    <source>
        <dbReference type="EMBL" id="RNL85881.1"/>
    </source>
</evidence>
<dbReference type="EMBL" id="RJMB01000005">
    <property type="protein sequence ID" value="RNL85881.1"/>
    <property type="molecule type" value="Genomic_DNA"/>
</dbReference>
<accession>A0A3N0EDK2</accession>
<comment type="caution">
    <text evidence="7">The sequence shown here is derived from an EMBL/GenBank/DDBJ whole genome shotgun (WGS) entry which is preliminary data.</text>
</comment>
<dbReference type="InterPro" id="IPR016461">
    <property type="entry name" value="COMT-like"/>
</dbReference>
<dbReference type="Pfam" id="PF00891">
    <property type="entry name" value="Methyltransf_2"/>
    <property type="match status" value="1"/>
</dbReference>
<feature type="domain" description="O-methyltransferase C-terminal" evidence="5">
    <location>
        <begin position="105"/>
        <end position="307"/>
    </location>
</feature>
<feature type="active site" description="Proton acceptor" evidence="4">
    <location>
        <position position="233"/>
    </location>
</feature>
<feature type="domain" description="O-methyltransferase dimerisation" evidence="6">
    <location>
        <begin position="8"/>
        <end position="72"/>
    </location>
</feature>
<dbReference type="GO" id="GO:0008171">
    <property type="term" value="F:O-methyltransferase activity"/>
    <property type="evidence" value="ECO:0007669"/>
    <property type="project" value="InterPro"/>
</dbReference>
<dbReference type="GO" id="GO:0046983">
    <property type="term" value="F:protein dimerization activity"/>
    <property type="evidence" value="ECO:0007669"/>
    <property type="project" value="InterPro"/>
</dbReference>
<protein>
    <submittedName>
        <fullName evidence="7">Methyltransferase</fullName>
    </submittedName>
</protein>
<keyword evidence="1 7" id="KW-0489">Methyltransferase</keyword>